<dbReference type="GO" id="GO:0090575">
    <property type="term" value="C:RNA polymerase II transcription regulator complex"/>
    <property type="evidence" value="ECO:0007669"/>
    <property type="project" value="TreeGrafter"/>
</dbReference>
<sequence length="212" mass="23452">MDNYGRQTTTLTAANQFSTFDSQLDYSQDLQYTTPNDDYWCDTCSLSYGDCLCYAASPVSTHQSYAGYETPNSKSYTYSQTPYPTTYSTSSASSTSSYYTSSASSQHQSSYSAIAPAQTPGSGNGAHDSTPTETSPKRGKRKGSMPPAEAREKRLEQNRRSQRSFRDRQARLVVDLKQKVEILTEENQKLANELSGLKISRDSNSPGGYSNY</sequence>
<dbReference type="Gene3D" id="1.20.5.170">
    <property type="match status" value="1"/>
</dbReference>
<dbReference type="PANTHER" id="PTHR40621">
    <property type="entry name" value="TRANSCRIPTION FACTOR KAPC-RELATED"/>
    <property type="match status" value="1"/>
</dbReference>
<evidence type="ECO:0000256" key="1">
    <source>
        <dbReference type="ARBA" id="ARBA00004123"/>
    </source>
</evidence>
<dbReference type="PANTHER" id="PTHR40621:SF6">
    <property type="entry name" value="AP-1-LIKE TRANSCRIPTION FACTOR YAP1-RELATED"/>
    <property type="match status" value="1"/>
</dbReference>
<dbReference type="PROSITE" id="PS50217">
    <property type="entry name" value="BZIP"/>
    <property type="match status" value="1"/>
</dbReference>
<feature type="compositionally biased region" description="Low complexity" evidence="3">
    <location>
        <begin position="75"/>
        <end position="113"/>
    </location>
</feature>
<keyword evidence="6" id="KW-1185">Reference proteome</keyword>
<dbReference type="InterPro" id="IPR050936">
    <property type="entry name" value="AP-1-like"/>
</dbReference>
<dbReference type="Pfam" id="PF00170">
    <property type="entry name" value="bZIP_1"/>
    <property type="match status" value="1"/>
</dbReference>
<evidence type="ECO:0000256" key="2">
    <source>
        <dbReference type="ARBA" id="ARBA00023242"/>
    </source>
</evidence>
<accession>A0A1L7WP75</accession>
<comment type="subcellular location">
    <subcellularLocation>
        <location evidence="1">Nucleus</location>
    </subcellularLocation>
</comment>
<reference evidence="5 6" key="1">
    <citation type="submission" date="2016-03" db="EMBL/GenBank/DDBJ databases">
        <authorList>
            <person name="Ploux O."/>
        </authorList>
    </citation>
    <scope>NUCLEOTIDE SEQUENCE [LARGE SCALE GENOMIC DNA]</scope>
    <source>
        <strain evidence="5 6">UAMH 11012</strain>
    </source>
</reference>
<protein>
    <recommendedName>
        <fullName evidence="4">BZIP domain-containing protein</fullName>
    </recommendedName>
</protein>
<feature type="compositionally biased region" description="Basic and acidic residues" evidence="3">
    <location>
        <begin position="149"/>
        <end position="171"/>
    </location>
</feature>
<dbReference type="EMBL" id="FJOG01000005">
    <property type="protein sequence ID" value="CZR54562.1"/>
    <property type="molecule type" value="Genomic_DNA"/>
</dbReference>
<dbReference type="GO" id="GO:0000976">
    <property type="term" value="F:transcription cis-regulatory region binding"/>
    <property type="evidence" value="ECO:0007669"/>
    <property type="project" value="InterPro"/>
</dbReference>
<evidence type="ECO:0000313" key="6">
    <source>
        <dbReference type="Proteomes" id="UP000184330"/>
    </source>
</evidence>
<dbReference type="SMART" id="SM00338">
    <property type="entry name" value="BRLZ"/>
    <property type="match status" value="1"/>
</dbReference>
<keyword evidence="2" id="KW-0539">Nucleus</keyword>
<name>A0A1L7WP75_9HELO</name>
<evidence type="ECO:0000256" key="3">
    <source>
        <dbReference type="SAM" id="MobiDB-lite"/>
    </source>
</evidence>
<dbReference type="SUPFAM" id="SSF57959">
    <property type="entry name" value="Leucine zipper domain"/>
    <property type="match status" value="1"/>
</dbReference>
<organism evidence="5 6">
    <name type="scientific">Phialocephala subalpina</name>
    <dbReference type="NCBI Taxonomy" id="576137"/>
    <lineage>
        <taxon>Eukaryota</taxon>
        <taxon>Fungi</taxon>
        <taxon>Dikarya</taxon>
        <taxon>Ascomycota</taxon>
        <taxon>Pezizomycotina</taxon>
        <taxon>Leotiomycetes</taxon>
        <taxon>Helotiales</taxon>
        <taxon>Mollisiaceae</taxon>
        <taxon>Phialocephala</taxon>
        <taxon>Phialocephala fortinii species complex</taxon>
    </lineage>
</organism>
<dbReference type="CDD" id="cd14686">
    <property type="entry name" value="bZIP"/>
    <property type="match status" value="1"/>
</dbReference>
<feature type="domain" description="BZIP" evidence="4">
    <location>
        <begin position="148"/>
        <end position="198"/>
    </location>
</feature>
<evidence type="ECO:0000259" key="4">
    <source>
        <dbReference type="PROSITE" id="PS50217"/>
    </source>
</evidence>
<dbReference type="Proteomes" id="UP000184330">
    <property type="component" value="Unassembled WGS sequence"/>
</dbReference>
<dbReference type="OrthoDB" id="3548777at2759"/>
<proteinExistence type="predicted"/>
<dbReference type="GO" id="GO:0001228">
    <property type="term" value="F:DNA-binding transcription activator activity, RNA polymerase II-specific"/>
    <property type="evidence" value="ECO:0007669"/>
    <property type="project" value="TreeGrafter"/>
</dbReference>
<dbReference type="AlphaFoldDB" id="A0A1L7WP75"/>
<evidence type="ECO:0000313" key="5">
    <source>
        <dbReference type="EMBL" id="CZR54562.1"/>
    </source>
</evidence>
<dbReference type="InterPro" id="IPR004827">
    <property type="entry name" value="bZIP"/>
</dbReference>
<dbReference type="InterPro" id="IPR046347">
    <property type="entry name" value="bZIP_sf"/>
</dbReference>
<gene>
    <name evidence="5" type="ORF">PAC_04446</name>
</gene>
<feature type="region of interest" description="Disordered" evidence="3">
    <location>
        <begin position="72"/>
        <end position="171"/>
    </location>
</feature>